<organism evidence="1 2">
    <name type="scientific">Laodelphax striatellus</name>
    <name type="common">Small brown planthopper</name>
    <name type="synonym">Delphax striatella</name>
    <dbReference type="NCBI Taxonomy" id="195883"/>
    <lineage>
        <taxon>Eukaryota</taxon>
        <taxon>Metazoa</taxon>
        <taxon>Ecdysozoa</taxon>
        <taxon>Arthropoda</taxon>
        <taxon>Hexapoda</taxon>
        <taxon>Insecta</taxon>
        <taxon>Pterygota</taxon>
        <taxon>Neoptera</taxon>
        <taxon>Paraneoptera</taxon>
        <taxon>Hemiptera</taxon>
        <taxon>Auchenorrhyncha</taxon>
        <taxon>Fulgoroidea</taxon>
        <taxon>Delphacidae</taxon>
        <taxon>Criomorphinae</taxon>
        <taxon>Laodelphax</taxon>
    </lineage>
</organism>
<feature type="non-terminal residue" evidence="1">
    <location>
        <position position="1"/>
    </location>
</feature>
<comment type="caution">
    <text evidence="1">The sequence shown here is derived from an EMBL/GenBank/DDBJ whole genome shotgun (WGS) entry which is preliminary data.</text>
</comment>
<evidence type="ECO:0000313" key="2">
    <source>
        <dbReference type="Proteomes" id="UP000291343"/>
    </source>
</evidence>
<proteinExistence type="predicted"/>
<name>A0A482WWF6_LAOST</name>
<sequence>KPRSGSTVRDSGVSARRVVRMELRKLLRRQRTGQSRTHHCSYCQLSSRNF</sequence>
<evidence type="ECO:0000313" key="1">
    <source>
        <dbReference type="EMBL" id="RZF37833.1"/>
    </source>
</evidence>
<keyword evidence="2" id="KW-1185">Reference proteome</keyword>
<dbReference type="Proteomes" id="UP000291343">
    <property type="component" value="Unassembled WGS sequence"/>
</dbReference>
<dbReference type="EMBL" id="QKKF02023274">
    <property type="protein sequence ID" value="RZF37833.1"/>
    <property type="molecule type" value="Genomic_DNA"/>
</dbReference>
<dbReference type="AlphaFoldDB" id="A0A482WWF6"/>
<gene>
    <name evidence="1" type="ORF">LSTR_LSTR015681</name>
</gene>
<accession>A0A482WWF6</accession>
<protein>
    <submittedName>
        <fullName evidence="1">Uncharacterized protein</fullName>
    </submittedName>
</protein>
<reference evidence="1 2" key="1">
    <citation type="journal article" date="2017" name="Gigascience">
        <title>Genome sequence of the small brown planthopper, Laodelphax striatellus.</title>
        <authorList>
            <person name="Zhu J."/>
            <person name="Jiang F."/>
            <person name="Wang X."/>
            <person name="Yang P."/>
            <person name="Bao Y."/>
            <person name="Zhao W."/>
            <person name="Wang W."/>
            <person name="Lu H."/>
            <person name="Wang Q."/>
            <person name="Cui N."/>
            <person name="Li J."/>
            <person name="Chen X."/>
            <person name="Luo L."/>
            <person name="Yu J."/>
            <person name="Kang L."/>
            <person name="Cui F."/>
        </authorList>
    </citation>
    <scope>NUCLEOTIDE SEQUENCE [LARGE SCALE GENOMIC DNA]</scope>
    <source>
        <strain evidence="1">Lst14</strain>
    </source>
</reference>
<dbReference type="InParanoid" id="A0A482WWF6"/>
<feature type="non-terminal residue" evidence="1">
    <location>
        <position position="50"/>
    </location>
</feature>